<comment type="caution">
    <text evidence="2">The sequence shown here is derived from an EMBL/GenBank/DDBJ whole genome shotgun (WGS) entry which is preliminary data.</text>
</comment>
<dbReference type="Proteomes" id="UP001608902">
    <property type="component" value="Unassembled WGS sequence"/>
</dbReference>
<protein>
    <submittedName>
        <fullName evidence="2">Uncharacterized protein</fullName>
    </submittedName>
</protein>
<accession>A0ABD6EV23</accession>
<evidence type="ECO:0000313" key="2">
    <source>
        <dbReference type="EMBL" id="MFH4981311.1"/>
    </source>
</evidence>
<dbReference type="EMBL" id="JBGFUD010006973">
    <property type="protein sequence ID" value="MFH4981311.1"/>
    <property type="molecule type" value="Genomic_DNA"/>
</dbReference>
<keyword evidence="3" id="KW-1185">Reference proteome</keyword>
<reference evidence="2 3" key="1">
    <citation type="submission" date="2024-08" db="EMBL/GenBank/DDBJ databases">
        <title>Gnathostoma spinigerum genome.</title>
        <authorList>
            <person name="Gonzalez-Bertolin B."/>
            <person name="Monzon S."/>
            <person name="Zaballos A."/>
            <person name="Jimenez P."/>
            <person name="Dekumyoy P."/>
            <person name="Varona S."/>
            <person name="Cuesta I."/>
            <person name="Sumanam S."/>
            <person name="Adisakwattana P."/>
            <person name="Gasser R.B."/>
            <person name="Hernandez-Gonzalez A."/>
            <person name="Young N.D."/>
            <person name="Perteguer M.J."/>
        </authorList>
    </citation>
    <scope>NUCLEOTIDE SEQUENCE [LARGE SCALE GENOMIC DNA]</scope>
    <source>
        <strain evidence="2">AL3</strain>
        <tissue evidence="2">Liver</tissue>
    </source>
</reference>
<dbReference type="AlphaFoldDB" id="A0ABD6EV23"/>
<keyword evidence="1" id="KW-0732">Signal</keyword>
<feature type="chain" id="PRO_5044828927" evidence="1">
    <location>
        <begin position="20"/>
        <end position="67"/>
    </location>
</feature>
<gene>
    <name evidence="2" type="ORF">AB6A40_008020</name>
</gene>
<sequence>MRSFLVAAYSLVNVGFTSCQCDLCVHYRRRITTKEFEVFAKVDDIGMLRLIDHGDGSVASREVLMTD</sequence>
<evidence type="ECO:0000256" key="1">
    <source>
        <dbReference type="SAM" id="SignalP"/>
    </source>
</evidence>
<dbReference type="PROSITE" id="PS51257">
    <property type="entry name" value="PROKAR_LIPOPROTEIN"/>
    <property type="match status" value="1"/>
</dbReference>
<evidence type="ECO:0000313" key="3">
    <source>
        <dbReference type="Proteomes" id="UP001608902"/>
    </source>
</evidence>
<organism evidence="2 3">
    <name type="scientific">Gnathostoma spinigerum</name>
    <dbReference type="NCBI Taxonomy" id="75299"/>
    <lineage>
        <taxon>Eukaryota</taxon>
        <taxon>Metazoa</taxon>
        <taxon>Ecdysozoa</taxon>
        <taxon>Nematoda</taxon>
        <taxon>Chromadorea</taxon>
        <taxon>Rhabditida</taxon>
        <taxon>Spirurina</taxon>
        <taxon>Gnathostomatomorpha</taxon>
        <taxon>Gnathostomatoidea</taxon>
        <taxon>Gnathostomatidae</taxon>
        <taxon>Gnathostoma</taxon>
    </lineage>
</organism>
<proteinExistence type="predicted"/>
<feature type="signal peptide" evidence="1">
    <location>
        <begin position="1"/>
        <end position="19"/>
    </location>
</feature>
<name>A0ABD6EV23_9BILA</name>